<dbReference type="Proteomes" id="UP000005857">
    <property type="component" value="Segment"/>
</dbReference>
<dbReference type="InterPro" id="IPR057972">
    <property type="entry name" value="Terminase_7"/>
</dbReference>
<organism evidence="1 2">
    <name type="scientific">Mycobacterium phage DS6A</name>
    <dbReference type="NCBI Taxonomy" id="45764"/>
    <lineage>
        <taxon>Viruses</taxon>
        <taxon>Duplodnaviria</taxon>
        <taxon>Heunggongvirae</taxon>
        <taxon>Uroviricota</taxon>
        <taxon>Caudoviricetes</taxon>
        <taxon>Hnatkovirus</taxon>
        <taxon>Hnatkovirus DS6A</taxon>
    </lineage>
</organism>
<dbReference type="EMBL" id="JN698994">
    <property type="protein sequence ID" value="AER47555.1"/>
    <property type="molecule type" value="Genomic_DNA"/>
</dbReference>
<dbReference type="Pfam" id="PF25673">
    <property type="entry name" value="Terminase_7"/>
    <property type="match status" value="1"/>
</dbReference>
<accession>G8I4B1</accession>
<sequence length="144" mass="16001">MPVTGRPPKAPGQAVTRHAQQHDWIEIEDVPFEGGPALDPEAAPACLPGWPRRTLAKWEAWRTMPHCGLWGPAEWDYALDSIAIAAMFHATGEQKYATELRNREKVIGTTMDFRRALRIRYVEPKAPDAGAVAGVANLADYRDL</sequence>
<protein>
    <recommendedName>
        <fullName evidence="3">Terminase small subunit</fullName>
    </recommendedName>
</protein>
<evidence type="ECO:0000313" key="1">
    <source>
        <dbReference type="EMBL" id="AER47555.1"/>
    </source>
</evidence>
<gene>
    <name evidence="1" type="primary">1</name>
    <name evidence="1" type="ORF">DS6A_1</name>
</gene>
<dbReference type="RefSeq" id="YP_009018689.1">
    <property type="nucleotide sequence ID" value="NC_023744.1"/>
</dbReference>
<name>G8I4B1_9CAUD</name>
<evidence type="ECO:0000313" key="2">
    <source>
        <dbReference type="Proteomes" id="UP000005857"/>
    </source>
</evidence>
<dbReference type="OrthoDB" id="20926at10239"/>
<keyword evidence="2" id="KW-1185">Reference proteome</keyword>
<dbReference type="KEGG" id="vg:18990096"/>
<evidence type="ECO:0008006" key="3">
    <source>
        <dbReference type="Google" id="ProtNLM"/>
    </source>
</evidence>
<reference evidence="1 2" key="1">
    <citation type="journal article" date="2012" name="J. Virol.">
        <title>Complete Genome Sequences of 138 Mycobacteriophages.</title>
        <authorList>
            <consortium name="the Science Education Alliance Phage Hunters Advancing Genomics and Evolutionary Science Program"/>
            <consortium name="the KwaZulu-Natal Research Institute for Tuberculosis and HIV Mycobacterial Genetics Course Students"/>
            <consortium name="the Phage Hunters Integrating Research and Education Program"/>
            <person name="Hatfull G.F."/>
        </authorList>
    </citation>
    <scope>NUCLEOTIDE SEQUENCE [LARGE SCALE GENOMIC DNA]</scope>
</reference>
<proteinExistence type="predicted"/>
<dbReference type="GeneID" id="18990096"/>